<comment type="subcellular location">
    <subcellularLocation>
        <location evidence="1">Cell membrane</location>
    </subcellularLocation>
</comment>
<reference evidence="6 7" key="1">
    <citation type="submission" date="2023-07" db="EMBL/GenBank/DDBJ databases">
        <title>Sorghum-associated microbial communities from plants grown in Nebraska, USA.</title>
        <authorList>
            <person name="Schachtman D."/>
        </authorList>
    </citation>
    <scope>NUCLEOTIDE SEQUENCE [LARGE SCALE GENOMIC DNA]</scope>
    <source>
        <strain evidence="6 7">BE240</strain>
    </source>
</reference>
<keyword evidence="6" id="KW-0966">Cell projection</keyword>
<dbReference type="Pfam" id="PF04347">
    <property type="entry name" value="FliO"/>
    <property type="match status" value="1"/>
</dbReference>
<accession>A0ABU1VA50</accession>
<keyword evidence="7" id="KW-1185">Reference proteome</keyword>
<comment type="caution">
    <text evidence="6">The sequence shown here is derived from an EMBL/GenBank/DDBJ whole genome shotgun (WGS) entry which is preliminary data.</text>
</comment>
<sequence length="119" mass="12361">MLQNAMPALLLLALMVGMAFALKWARRRLPGAVGHSGPPMQVLSSLSLGPQQRVVTVQVGQGDDAVCLVLGVSQGSVNALHQMALPPELVDPATPIVTPASGFAARLAQLTQKGPHAPR</sequence>
<protein>
    <submittedName>
        <fullName evidence="6">Flagellar protein FliO/FliZ</fullName>
    </submittedName>
</protein>
<keyword evidence="4" id="KW-1133">Transmembrane helix</keyword>
<evidence type="ECO:0000256" key="5">
    <source>
        <dbReference type="ARBA" id="ARBA00023136"/>
    </source>
</evidence>
<evidence type="ECO:0000256" key="3">
    <source>
        <dbReference type="ARBA" id="ARBA00022692"/>
    </source>
</evidence>
<dbReference type="InterPro" id="IPR022781">
    <property type="entry name" value="Flagellar_biosynth_FliO"/>
</dbReference>
<keyword evidence="6" id="KW-0969">Cilium</keyword>
<dbReference type="EMBL" id="JAVDWE010000005">
    <property type="protein sequence ID" value="MDR7094317.1"/>
    <property type="molecule type" value="Genomic_DNA"/>
</dbReference>
<name>A0ABU1VA50_9BURK</name>
<organism evidence="6 7">
    <name type="scientific">Hydrogenophaga laconesensis</name>
    <dbReference type="NCBI Taxonomy" id="1805971"/>
    <lineage>
        <taxon>Bacteria</taxon>
        <taxon>Pseudomonadati</taxon>
        <taxon>Pseudomonadota</taxon>
        <taxon>Betaproteobacteria</taxon>
        <taxon>Burkholderiales</taxon>
        <taxon>Comamonadaceae</taxon>
        <taxon>Hydrogenophaga</taxon>
    </lineage>
</organism>
<evidence type="ECO:0000256" key="2">
    <source>
        <dbReference type="ARBA" id="ARBA00022475"/>
    </source>
</evidence>
<evidence type="ECO:0000313" key="7">
    <source>
        <dbReference type="Proteomes" id="UP001265550"/>
    </source>
</evidence>
<keyword evidence="3" id="KW-0812">Transmembrane</keyword>
<keyword evidence="6" id="KW-0282">Flagellum</keyword>
<evidence type="ECO:0000256" key="1">
    <source>
        <dbReference type="ARBA" id="ARBA00004236"/>
    </source>
</evidence>
<evidence type="ECO:0000313" key="6">
    <source>
        <dbReference type="EMBL" id="MDR7094317.1"/>
    </source>
</evidence>
<dbReference type="Proteomes" id="UP001265550">
    <property type="component" value="Unassembled WGS sequence"/>
</dbReference>
<keyword evidence="2" id="KW-1003">Cell membrane</keyword>
<dbReference type="RefSeq" id="WP_310308166.1">
    <property type="nucleotide sequence ID" value="NZ_JAVDWE010000005.1"/>
</dbReference>
<gene>
    <name evidence="6" type="ORF">J2X09_002058</name>
</gene>
<keyword evidence="5" id="KW-0472">Membrane</keyword>
<proteinExistence type="predicted"/>
<evidence type="ECO:0000256" key="4">
    <source>
        <dbReference type="ARBA" id="ARBA00022989"/>
    </source>
</evidence>